<evidence type="ECO:0000256" key="6">
    <source>
        <dbReference type="ARBA" id="ARBA00023133"/>
    </source>
</evidence>
<accession>A0A1W4X779</accession>
<dbReference type="OrthoDB" id="15318at2759"/>
<dbReference type="GO" id="GO:0006782">
    <property type="term" value="P:protoporphyrinogen IX biosynthetic process"/>
    <property type="evidence" value="ECO:0007669"/>
    <property type="project" value="UniProtKB-UniPathway"/>
</dbReference>
<dbReference type="GO" id="GO:0004109">
    <property type="term" value="F:coproporphyrinogen oxidase activity"/>
    <property type="evidence" value="ECO:0007669"/>
    <property type="project" value="UniProtKB-EC"/>
</dbReference>
<comment type="similarity">
    <text evidence="2">Belongs to the aerobic coproporphyrinogen-III oxidase family.</text>
</comment>
<gene>
    <name evidence="9" type="primary">LOC108739024</name>
</gene>
<dbReference type="NCBIfam" id="NF003727">
    <property type="entry name" value="PRK05330.1"/>
    <property type="match status" value="1"/>
</dbReference>
<dbReference type="InParanoid" id="A0A1W4X779"/>
<dbReference type="Pfam" id="PF01218">
    <property type="entry name" value="Coprogen_oxidas"/>
    <property type="match status" value="1"/>
</dbReference>
<evidence type="ECO:0000313" key="8">
    <source>
        <dbReference type="Proteomes" id="UP000192223"/>
    </source>
</evidence>
<keyword evidence="8" id="KW-1185">Reference proteome</keyword>
<dbReference type="GeneID" id="108739024"/>
<organism evidence="8 9">
    <name type="scientific">Agrilus planipennis</name>
    <name type="common">Emerald ash borer</name>
    <name type="synonym">Agrilus marcopoli</name>
    <dbReference type="NCBI Taxonomy" id="224129"/>
    <lineage>
        <taxon>Eukaryota</taxon>
        <taxon>Metazoa</taxon>
        <taxon>Ecdysozoa</taxon>
        <taxon>Arthropoda</taxon>
        <taxon>Hexapoda</taxon>
        <taxon>Insecta</taxon>
        <taxon>Pterygota</taxon>
        <taxon>Neoptera</taxon>
        <taxon>Endopterygota</taxon>
        <taxon>Coleoptera</taxon>
        <taxon>Polyphaga</taxon>
        <taxon>Elateriformia</taxon>
        <taxon>Buprestoidea</taxon>
        <taxon>Buprestidae</taxon>
        <taxon>Agrilinae</taxon>
        <taxon>Agrilus</taxon>
    </lineage>
</organism>
<evidence type="ECO:0000256" key="1">
    <source>
        <dbReference type="ARBA" id="ARBA00005168"/>
    </source>
</evidence>
<dbReference type="RefSeq" id="XP_018328195.1">
    <property type="nucleotide sequence ID" value="XM_018472693.2"/>
</dbReference>
<evidence type="ECO:0000313" key="9">
    <source>
        <dbReference type="RefSeq" id="XP_018328195.1"/>
    </source>
</evidence>
<dbReference type="PIRSF" id="PIRSF000166">
    <property type="entry name" value="Coproporphyri_ox"/>
    <property type="match status" value="1"/>
</dbReference>
<dbReference type="PROSITE" id="PS01021">
    <property type="entry name" value="COPROGEN_OXIDASE"/>
    <property type="match status" value="1"/>
</dbReference>
<evidence type="ECO:0000256" key="7">
    <source>
        <dbReference type="ARBA" id="ARBA00023244"/>
    </source>
</evidence>
<dbReference type="InterPro" id="IPR036406">
    <property type="entry name" value="Coprogen_oxidase_aer_sf"/>
</dbReference>
<dbReference type="SUPFAM" id="SSF102886">
    <property type="entry name" value="Coproporphyrinogen III oxidase"/>
    <property type="match status" value="1"/>
</dbReference>
<keyword evidence="5" id="KW-0560">Oxidoreductase</keyword>
<dbReference type="UniPathway" id="UPA00251">
    <property type="reaction ID" value="UER00322"/>
</dbReference>
<comment type="subunit">
    <text evidence="3">Homodimer.</text>
</comment>
<sequence length="374" mass="43044">MFRKAVVRGCSLIVYQRQRALSKISKNGSKLFLASFALFGTAQKQEIDTSKFMAEPVTSVDVLLKNKEDMKSKMELMILQVQKEFCRALEEEETGSQRFVVDKWYRKEGGGGITCVLQDGEVFEKAGVNISVITGLLPSNMAAQMRSRGKNIPSDAKLSFFAAGISSVIHPTNPMVPTVHFNYRYFEVQDSEGVQFWFGGGTDLTPYYLDEDDVKHFHKTLKNACDSHDNTYYGKFKKWCDDYFHVTHRGERRGVGGLFFDDLDGPTKEQAFNFVKDCANSVIPSYVPLVKKHKNDKFTEEEKTWQQLRRGRYVEFNLIYDRGTKFGLYTPGARYESILMSLPLTARWEYMHKPARDSREEKLVEVLKNPRDWL</sequence>
<dbReference type="GO" id="GO:0005737">
    <property type="term" value="C:cytoplasm"/>
    <property type="evidence" value="ECO:0007669"/>
    <property type="project" value="TreeGrafter"/>
</dbReference>
<proteinExistence type="inferred from homology"/>
<name>A0A1W4X779_AGRPL</name>
<dbReference type="KEGG" id="apln:108739024"/>
<dbReference type="AlphaFoldDB" id="A0A1W4X779"/>
<dbReference type="Proteomes" id="UP000192223">
    <property type="component" value="Unplaced"/>
</dbReference>
<dbReference type="PANTHER" id="PTHR10755:SF0">
    <property type="entry name" value="OXYGEN-DEPENDENT COPROPORPHYRINOGEN-III OXIDASE, MITOCHONDRIAL"/>
    <property type="match status" value="1"/>
</dbReference>
<dbReference type="Gene3D" id="3.40.1500.10">
    <property type="entry name" value="Coproporphyrinogen III oxidase, aerobic"/>
    <property type="match status" value="1"/>
</dbReference>
<dbReference type="PANTHER" id="PTHR10755">
    <property type="entry name" value="COPROPORPHYRINOGEN III OXIDASE, MITOCHONDRIAL"/>
    <property type="match status" value="1"/>
</dbReference>
<evidence type="ECO:0000256" key="3">
    <source>
        <dbReference type="ARBA" id="ARBA00011738"/>
    </source>
</evidence>
<comment type="pathway">
    <text evidence="1">Porphyrin-containing compound metabolism; protoporphyrin-IX biosynthesis; protoporphyrinogen-IX from coproporphyrinogen-III (O2 route): step 1/1.</text>
</comment>
<dbReference type="InterPro" id="IPR018375">
    <property type="entry name" value="Coprogen_oxidase_CS"/>
</dbReference>
<reference evidence="9" key="1">
    <citation type="submission" date="2025-08" db="UniProtKB">
        <authorList>
            <consortium name="RefSeq"/>
        </authorList>
    </citation>
    <scope>IDENTIFICATION</scope>
    <source>
        <tissue evidence="9">Entire body</tissue>
    </source>
</reference>
<keyword evidence="7" id="KW-0627">Porphyrin biosynthesis</keyword>
<dbReference type="InterPro" id="IPR001260">
    <property type="entry name" value="Coprogen_oxidase_aer"/>
</dbReference>
<dbReference type="FunCoup" id="A0A1W4X779">
    <property type="interactions" value="1134"/>
</dbReference>
<dbReference type="PRINTS" id="PR00073">
    <property type="entry name" value="COPRGNOXDASE"/>
</dbReference>
<evidence type="ECO:0000256" key="2">
    <source>
        <dbReference type="ARBA" id="ARBA00010644"/>
    </source>
</evidence>
<dbReference type="STRING" id="224129.A0A1W4X779"/>
<protein>
    <recommendedName>
        <fullName evidence="4">coproporphyrinogen oxidase</fullName>
        <ecNumber evidence="4">1.3.3.3</ecNumber>
    </recommendedName>
</protein>
<dbReference type="FunFam" id="3.40.1500.10:FF:000002">
    <property type="entry name" value="oxygen-dependent coproporphyrinogen-III oxidase, mitochondrial"/>
    <property type="match status" value="1"/>
</dbReference>
<dbReference type="EC" id="1.3.3.3" evidence="4"/>
<evidence type="ECO:0000256" key="5">
    <source>
        <dbReference type="ARBA" id="ARBA00023002"/>
    </source>
</evidence>
<keyword evidence="6" id="KW-0350">Heme biosynthesis</keyword>
<evidence type="ECO:0000256" key="4">
    <source>
        <dbReference type="ARBA" id="ARBA00012869"/>
    </source>
</evidence>